<accession>A0A478FPE4</accession>
<sequence length="164" mass="17335">MTPQAGVGTGLGGLAAAGAGGSAIAYAAGAFNGNEPTYLSQALKAVSEQNKEYIGRNVNKKIESLLSEKTGTTPKYLDSLKGAWDRMVDDANPLLGKPGGNTSDLFQETKLESKKGEISTYTSKWCEHTAKKTLIEIPKAAGDGKNIWDAFNEACFWKKATVSG</sequence>
<proteinExistence type="predicted"/>
<evidence type="ECO:0000313" key="1">
    <source>
        <dbReference type="EMBL" id="GCE63082.1"/>
    </source>
</evidence>
<dbReference type="RefSeq" id="WP_216082677.1">
    <property type="nucleotide sequence ID" value="NZ_CACTIB010000004.1"/>
</dbReference>
<dbReference type="Proteomes" id="UP000324831">
    <property type="component" value="Unassembled WGS sequence"/>
</dbReference>
<dbReference type="EMBL" id="BIMN01000001">
    <property type="protein sequence ID" value="GCE63082.1"/>
    <property type="molecule type" value="Genomic_DNA"/>
</dbReference>
<protein>
    <submittedName>
        <fullName evidence="1">Uncharacterized protein</fullName>
    </submittedName>
</protein>
<organism evidence="1 2">
    <name type="scientific">Candidatus Mycoplasma haematohominis</name>
    <dbReference type="NCBI Taxonomy" id="1494318"/>
    <lineage>
        <taxon>Bacteria</taxon>
        <taxon>Bacillati</taxon>
        <taxon>Mycoplasmatota</taxon>
        <taxon>Mollicutes</taxon>
        <taxon>Mycoplasmataceae</taxon>
        <taxon>Mycoplasma</taxon>
    </lineage>
</organism>
<name>A0A478FPE4_9MOLU</name>
<dbReference type="AlphaFoldDB" id="A0A478FPE4"/>
<gene>
    <name evidence="1" type="ORF">MHSWG343_00600</name>
</gene>
<evidence type="ECO:0000313" key="2">
    <source>
        <dbReference type="Proteomes" id="UP000324831"/>
    </source>
</evidence>
<reference evidence="1 2" key="1">
    <citation type="submission" date="2019-01" db="EMBL/GenBank/DDBJ databases">
        <title>Draft genome sequences of Candidatus Mycoplasma haemohominis SWG34-3 identified from a patient with pyrexia, anemia and liver dysfunction.</title>
        <authorList>
            <person name="Sekizuka T."/>
            <person name="Hattori N."/>
            <person name="Katano H."/>
            <person name="Takuma T."/>
            <person name="Ito T."/>
            <person name="Arai N."/>
            <person name="Yanai R."/>
            <person name="Ishii S."/>
            <person name="Miura Y."/>
            <person name="Tokunaga T."/>
            <person name="Watanabe H."/>
            <person name="Nomura N."/>
            <person name="Eguchi J."/>
            <person name="Arai T."/>
            <person name="Hasegawa H."/>
            <person name="Nakamaki T."/>
            <person name="Wakita T."/>
            <person name="Niki Y."/>
            <person name="Kuroda M."/>
        </authorList>
    </citation>
    <scope>NUCLEOTIDE SEQUENCE [LARGE SCALE GENOMIC DNA]</scope>
    <source>
        <strain evidence="1">SWG34-3</strain>
    </source>
</reference>
<comment type="caution">
    <text evidence="1">The sequence shown here is derived from an EMBL/GenBank/DDBJ whole genome shotgun (WGS) entry which is preliminary data.</text>
</comment>